<dbReference type="EMBL" id="CP088295">
    <property type="protein sequence ID" value="UUY03617.1"/>
    <property type="molecule type" value="Genomic_DNA"/>
</dbReference>
<feature type="transmembrane region" description="Helical" evidence="1">
    <location>
        <begin position="76"/>
        <end position="94"/>
    </location>
</feature>
<accession>A0ABY5PGA8</accession>
<name>A0ABY5PGA8_9ACTN</name>
<keyword evidence="4" id="KW-1185">Reference proteome</keyword>
<keyword evidence="1" id="KW-0472">Membrane</keyword>
<evidence type="ECO:0000256" key="1">
    <source>
        <dbReference type="SAM" id="Phobius"/>
    </source>
</evidence>
<evidence type="ECO:0000256" key="2">
    <source>
        <dbReference type="SAM" id="SignalP"/>
    </source>
</evidence>
<feature type="transmembrane region" description="Helical" evidence="1">
    <location>
        <begin position="114"/>
        <end position="135"/>
    </location>
</feature>
<evidence type="ECO:0000313" key="3">
    <source>
        <dbReference type="EMBL" id="UUY03617.1"/>
    </source>
</evidence>
<keyword evidence="1" id="KW-1133">Transmembrane helix</keyword>
<feature type="transmembrane region" description="Helical" evidence="1">
    <location>
        <begin position="183"/>
        <end position="203"/>
    </location>
</feature>
<evidence type="ECO:0000313" key="4">
    <source>
        <dbReference type="Proteomes" id="UP001058860"/>
    </source>
</evidence>
<keyword evidence="2" id="KW-0732">Signal</keyword>
<gene>
    <name evidence="3" type="ORF">LRS13_23600</name>
</gene>
<protein>
    <submittedName>
        <fullName evidence="3">YrhK family protein</fullName>
    </submittedName>
</protein>
<feature type="chain" id="PRO_5045936316" evidence="2">
    <location>
        <begin position="22"/>
        <end position="215"/>
    </location>
</feature>
<dbReference type="Proteomes" id="UP001058860">
    <property type="component" value="Chromosome"/>
</dbReference>
<organism evidence="3 4">
    <name type="scientific">Svornostia abyssi</name>
    <dbReference type="NCBI Taxonomy" id="2898438"/>
    <lineage>
        <taxon>Bacteria</taxon>
        <taxon>Bacillati</taxon>
        <taxon>Actinomycetota</taxon>
        <taxon>Thermoleophilia</taxon>
        <taxon>Solirubrobacterales</taxon>
        <taxon>Baekduiaceae</taxon>
        <taxon>Svornostia</taxon>
    </lineage>
</organism>
<sequence>MRLTGWLFAAGSLCFLLAALAALDSQATWIDGTFFAGSIFFTSAALLQLIAAASVPHARRAGINVLASPARWWEPHVDWVAAAVQFAGTIFFNINTYNALDDALTTQQENLRVWVPDAVGSVCFLVASVLAVAVVQRRWLAWEPRDPDWKIGWANLVGSIAFGFAAIAAFSRPATGDLVDDRLANTGTAWGALFFLIGAILLVREARTQASSSSS</sequence>
<dbReference type="RefSeq" id="WP_353864119.1">
    <property type="nucleotide sequence ID" value="NZ_CP088295.1"/>
</dbReference>
<feature type="transmembrane region" description="Helical" evidence="1">
    <location>
        <begin position="151"/>
        <end position="171"/>
    </location>
</feature>
<reference evidence="4" key="1">
    <citation type="submission" date="2021-11" db="EMBL/GenBank/DDBJ databases">
        <title>Cultivation dependent microbiological survey of springs from the worlds oldest radium mine currently devoted to the extraction of radon-saturated water.</title>
        <authorList>
            <person name="Kapinusova G."/>
            <person name="Smrhova T."/>
            <person name="Strejcek M."/>
            <person name="Suman J."/>
            <person name="Jani K."/>
            <person name="Pajer P."/>
            <person name="Uhlik O."/>
        </authorList>
    </citation>
    <scope>NUCLEOTIDE SEQUENCE [LARGE SCALE GENOMIC DNA]</scope>
    <source>
        <strain evidence="4">J379</strain>
    </source>
</reference>
<feature type="transmembrane region" description="Helical" evidence="1">
    <location>
        <begin position="33"/>
        <end position="55"/>
    </location>
</feature>
<proteinExistence type="predicted"/>
<keyword evidence="1" id="KW-0812">Transmembrane</keyword>
<feature type="signal peptide" evidence="2">
    <location>
        <begin position="1"/>
        <end position="21"/>
    </location>
</feature>